<dbReference type="Gene3D" id="2.40.30.180">
    <property type="entry name" value="Ubiquitin-activating enzyme E1, FCCH domain"/>
    <property type="match status" value="1"/>
</dbReference>
<dbReference type="eggNOG" id="KOG0895">
    <property type="taxonomic scope" value="Eukaryota"/>
</dbReference>
<dbReference type="InterPro" id="IPR000594">
    <property type="entry name" value="ThiF_NAD_FAD-bd"/>
</dbReference>
<feature type="compositionally biased region" description="Acidic residues" evidence="5">
    <location>
        <begin position="1"/>
        <end position="31"/>
    </location>
</feature>
<evidence type="ECO:0000256" key="1">
    <source>
        <dbReference type="ARBA" id="ARBA00004906"/>
    </source>
</evidence>
<evidence type="ECO:0000256" key="2">
    <source>
        <dbReference type="ARBA" id="ARBA00005673"/>
    </source>
</evidence>
<keyword evidence="3" id="KW-0436">Ligase</keyword>
<dbReference type="InterPro" id="IPR000608">
    <property type="entry name" value="UBC"/>
</dbReference>
<dbReference type="Gene3D" id="3.40.50.12550">
    <property type="entry name" value="Ubiquitin-activating enzyme E1, inactive adenylation domain, subdomain 2"/>
    <property type="match status" value="1"/>
</dbReference>
<dbReference type="SMART" id="SM00985">
    <property type="entry name" value="UBA_e1_C"/>
    <property type="match status" value="1"/>
</dbReference>
<dbReference type="Gene3D" id="3.50.50.80">
    <property type="entry name" value="Ubiquitin-activating enzyme E1, inactive adenylation domain, subdomain 1"/>
    <property type="match status" value="1"/>
</dbReference>
<dbReference type="InterPro" id="IPR018965">
    <property type="entry name" value="Ub-activating_enz_E1_C"/>
</dbReference>
<feature type="domain" description="UBC core" evidence="6">
    <location>
        <begin position="1287"/>
        <end position="1454"/>
    </location>
</feature>
<dbReference type="InterPro" id="IPR018075">
    <property type="entry name" value="UBQ-activ_enz_E1"/>
</dbReference>
<comment type="pathway">
    <text evidence="1">Protein modification; protein ubiquitination.</text>
</comment>
<dbReference type="Gene3D" id="3.40.50.720">
    <property type="entry name" value="NAD(P)-binding Rossmann-like Domain"/>
    <property type="match status" value="1"/>
</dbReference>
<comment type="similarity">
    <text evidence="2">Belongs to the ubiquitin-activating E1 family.</text>
</comment>
<dbReference type="EMBL" id="GG662667">
    <property type="protein sequence ID" value="EAR97195.3"/>
    <property type="molecule type" value="Genomic_DNA"/>
</dbReference>
<dbReference type="GO" id="GO:0005737">
    <property type="term" value="C:cytoplasm"/>
    <property type="evidence" value="ECO:0007669"/>
    <property type="project" value="TreeGrafter"/>
</dbReference>
<proteinExistence type="inferred from homology"/>
<dbReference type="PANTHER" id="PTHR10953">
    <property type="entry name" value="UBIQUITIN-ACTIVATING ENZYME E1"/>
    <property type="match status" value="1"/>
</dbReference>
<keyword evidence="4" id="KW-0175">Coiled coil</keyword>
<dbReference type="OrthoDB" id="47801at2759"/>
<feature type="coiled-coil region" evidence="4">
    <location>
        <begin position="2400"/>
        <end position="2431"/>
    </location>
</feature>
<dbReference type="Pfam" id="PF00899">
    <property type="entry name" value="ThiF"/>
    <property type="match status" value="2"/>
</dbReference>
<name>I7M1M7_TETTS</name>
<dbReference type="GO" id="GO:0019948">
    <property type="term" value="F:SUMO activating enzyme activity"/>
    <property type="evidence" value="ECO:0007669"/>
    <property type="project" value="TreeGrafter"/>
</dbReference>
<dbReference type="InterPro" id="IPR045886">
    <property type="entry name" value="ThiF/MoeB/HesA"/>
</dbReference>
<dbReference type="STRING" id="312017.I7M1M7"/>
<keyword evidence="8" id="KW-1185">Reference proteome</keyword>
<dbReference type="GeneID" id="7832923"/>
<dbReference type="SUPFAM" id="SSF69572">
    <property type="entry name" value="Activating enzymes of the ubiquitin-like proteins"/>
    <property type="match status" value="2"/>
</dbReference>
<dbReference type="Gene3D" id="3.10.110.10">
    <property type="entry name" value="Ubiquitin Conjugating Enzyme"/>
    <property type="match status" value="1"/>
</dbReference>
<dbReference type="InterPro" id="IPR042063">
    <property type="entry name" value="Ubi_acti_E1_SCCH"/>
</dbReference>
<dbReference type="Pfam" id="PF10585">
    <property type="entry name" value="UBA_E1_SCCH"/>
    <property type="match status" value="1"/>
</dbReference>
<dbReference type="InterPro" id="IPR042302">
    <property type="entry name" value="E1_FCCH_sf"/>
</dbReference>
<accession>I7M1M7</accession>
<dbReference type="PROSITE" id="PS50127">
    <property type="entry name" value="UBC_2"/>
    <property type="match status" value="1"/>
</dbReference>
<dbReference type="NCBIfam" id="TIGR01408">
    <property type="entry name" value="Ube1"/>
    <property type="match status" value="1"/>
</dbReference>
<evidence type="ECO:0000259" key="6">
    <source>
        <dbReference type="PROSITE" id="PS50127"/>
    </source>
</evidence>
<dbReference type="Pfam" id="PF00179">
    <property type="entry name" value="UQ_con"/>
    <property type="match status" value="1"/>
</dbReference>
<dbReference type="RefSeq" id="XP_001017440.3">
    <property type="nucleotide sequence ID" value="XM_001017440.3"/>
</dbReference>
<dbReference type="Gene3D" id="1.10.10.2660">
    <property type="entry name" value="Ubiquitin-activating enzyme E1, SCCH domain"/>
    <property type="match status" value="1"/>
</dbReference>
<gene>
    <name evidence="7" type="ORF">TTHERM_00481290</name>
</gene>
<evidence type="ECO:0000256" key="3">
    <source>
        <dbReference type="ARBA" id="ARBA00022598"/>
    </source>
</evidence>
<evidence type="ECO:0000256" key="4">
    <source>
        <dbReference type="SAM" id="Coils"/>
    </source>
</evidence>
<dbReference type="InterPro" id="IPR000011">
    <property type="entry name" value="UBQ/SUMO-activ_enz_E1-like"/>
</dbReference>
<dbReference type="UniPathway" id="UPA00143"/>
<dbReference type="GO" id="GO:0016925">
    <property type="term" value="P:protein sumoylation"/>
    <property type="evidence" value="ECO:0007669"/>
    <property type="project" value="TreeGrafter"/>
</dbReference>
<organism evidence="7 8">
    <name type="scientific">Tetrahymena thermophila (strain SB210)</name>
    <dbReference type="NCBI Taxonomy" id="312017"/>
    <lineage>
        <taxon>Eukaryota</taxon>
        <taxon>Sar</taxon>
        <taxon>Alveolata</taxon>
        <taxon>Ciliophora</taxon>
        <taxon>Intramacronucleata</taxon>
        <taxon>Oligohymenophorea</taxon>
        <taxon>Hymenostomatida</taxon>
        <taxon>Tetrahymenina</taxon>
        <taxon>Tetrahymenidae</taxon>
        <taxon>Tetrahymena</taxon>
    </lineage>
</organism>
<dbReference type="Proteomes" id="UP000009168">
    <property type="component" value="Unassembled WGS sequence"/>
</dbReference>
<dbReference type="InterPro" id="IPR016135">
    <property type="entry name" value="UBQ-conjugating_enzyme/RWD"/>
</dbReference>
<dbReference type="GO" id="GO:0031510">
    <property type="term" value="C:SUMO activating enzyme complex"/>
    <property type="evidence" value="ECO:0007669"/>
    <property type="project" value="TreeGrafter"/>
</dbReference>
<evidence type="ECO:0000313" key="7">
    <source>
        <dbReference type="EMBL" id="EAR97195.3"/>
    </source>
</evidence>
<dbReference type="InterPro" id="IPR035985">
    <property type="entry name" value="Ubiquitin-activating_enz"/>
</dbReference>
<dbReference type="GO" id="GO:0016567">
    <property type="term" value="P:protein ubiquitination"/>
    <property type="evidence" value="ECO:0007669"/>
    <property type="project" value="UniProtKB-UniPathway"/>
</dbReference>
<dbReference type="InterPro" id="IPR042449">
    <property type="entry name" value="Ub-E1_IAD_1"/>
</dbReference>
<protein>
    <submittedName>
        <fullName evidence="7">Ubiquitin-activating enzyme E1 family protein</fullName>
    </submittedName>
</protein>
<dbReference type="SUPFAM" id="SSF54495">
    <property type="entry name" value="UBC-like"/>
    <property type="match status" value="1"/>
</dbReference>
<dbReference type="KEGG" id="tet:TTHERM_00481290"/>
<feature type="region of interest" description="Disordered" evidence="5">
    <location>
        <begin position="1"/>
        <end position="40"/>
    </location>
</feature>
<evidence type="ECO:0000256" key="5">
    <source>
        <dbReference type="SAM" id="MobiDB-lite"/>
    </source>
</evidence>
<sequence length="2672" mass="308868">MSEGDYDYNEDMGNEDDYYYDENNDDYGYDEEPQHNEEDYNHQMEEETPAVQGQLEQAAKNTIKNKVSVKEQQDIIDFLISDHKATKPIAVLLQQIEPLLLNKEEMQLIFLRIGKLLNEIKRQIQLLHNGGSWKFDKNGIDNLNELIEFTFRFLYIYQYSSLEQFIDKTILLKLDFDKPFTKTLLNLLLKIDDYAESISFTFTDNIKKVFVFCLNPNEPFTNQDDGILNTISAQLIDVMGMEPTHLVFDTLILTYFSNPLRMSVVLAQNIMQITSQLESYLQSVDKALKLNEQLLVLKMIQLLIFASQSDAKILNILISEELDKRLYDTVKFSDVSFIGDGKKQWSDDARLIQSIVILIKIIISGKKKIDQRFAQTLLDDFLFLINQNKFSFIYSIIVPILTTNDTQYIPFCLHKTWDINSVQNFNSYLKDISKKGVNANQILTDCRVPTDLLDERQREYLYNSFIKTGQNKDIKGVWRKIMQIDRDNPTISIDKTLPLLENEPQTLFIFNCTYQGTNIKFGVYVKNKIESFKNLQQNSVFDKSNKNLRATSNAESFFFYMDDQRMFHLKSNQRKKLKTQQGTKWITSNQEPFAPNMKDLIRIEYSGISFILDEDIAIYINFGNIDLSKFDIPFQDIDLEDAFIASSKLNIEEIFLENAEIWHLEQENANAKIDSYLQMFSQKEDLQSIYIQYLKYFRLEKISIVPHYITLQGLITNFIHQDNSNKKVVKKIASKLDDELQLSSTIKQLEYIYDGSNTNKILDLIVPYSQANLLKLPFEEEFSKLYEVNKLGKNQMIEIFQNQCQGITKIIQIMDREAQQQYSQNLMIFFFEAQKFLTLPQFANHLIIQKDFFKIILQLLFTQQFANNKVGIVNFHQAVYMLFKSLRRLFKYDKSSELRQLCFRKNILQDILSKFEIYNGHLPTKKKNKKPKVVNEVFQESSSKNNASSSLTYGSGGSSNLSKKGVGYGNGSSDTSWMKNYSSGYSTAVSEDALNNQNNYNNYYAPAPPKQNVSNNILGLKQKQDNLIYNDTSTIKSYVGSEFVAKILKQLSACIQHFFEFDYSFQITTDIYHKIKLSTLNPILINIFDTNSLLDSTKRASFFKPILILLQNIAKTDELLDFFVWTEDHLEKLQGDYEENDKIKVEDVKNQKCLYSLLSSMRDQAEFFEKNILNLDQNESLFDALKLSPAQREAKIKEIEEQKSMIQLYLKTFEIMEKALKENDYLSIKEVEDNQNQETLNQLEVGKMHTEQFFNVLLKPLCVSTSVGVTQKHHYSSYFNSGNPSPIKMQRLIKEIADLAHSLPMTPQSSIFVRYDTSRMDVMKSLIFGAEDTPYAHGAFVFDMFFDDSYPQNSPKVNLATTGSAKIRFNPNLYHCGKVCLSLLGTWRGSSNENWNPNISTILQLLVSIQAIVMSEYVYFNEPGYEGHAGTAEGEKLNRGYQNIVKIGNIRYAMIEQINNPLPEFKEVIMMSFFLKKDMILKECEKWLDQADQPAEYTGLVSSHNSTFCSELSGDKYKKVLQKEINNLKTCFEKLKINISQTIKFTQKKKKIVEIDYEKPSILFQSEESFKPKVQTQDKMLDEGRVVDVNNVNISYDDVKKTQNKEINVENSEVTNRWSRYIGALGIDAVKKQANANVLLVGLNHVGVEIAKNIVLSGVKRFSIVDQEKVTLQNIIGQFFLSEEDIGKNRAEVSIKKIQALNEYVSCDFSANYNDLLNQTTFFIENYNVVILCNLDVKMATKINKICREKSIGFIYTQSYSVYSRIFCDFGSSFTVIDKDGEQAQEYLIKNISRDNEGLVTLQTGTKHYLQDGDIIELKEVISQNDGKSFNLQQFKVKIKDNNSFYIGDTKQFGTYSRNGIAKHIKQPLTLKFKSLEDNISNPIFEENLLPIFTEEETASRNAQNICFNVLDQFVSTYSRLPRPWNTEDASNFYQLAIQSSQTIQKLIESKQEKAIQLAQTAILRFAFTCQGYIPSQGAIIGGIVAQEAVKSITKKWVPINQLFIYSCEELAADVSIAEYIQKYDQKSIQIDSYLQNISNKYGLNFKNDKYDSLRVIIGEEILEKISNANTFMIGAGAIGCELIKNLSMIGFGKKGSITLTDPDIIENSNLNRQFLFREKHIRQPKSSVAAAAAIFMNKDLKNSITARLDKVYEQTEHIFNDTFFQKQNIILNALDNVQARKYMDIRCIQNRRALIDSGTLGPKGHVQVIIPHLTETYGSQQDPQEEGDIPHCTLKMFPEQTLHCVEWARDKFGRMYQQKPQSLQRVLEAFRNNQLNSLEEKTLNEGLKMLKKYPKNFDDCLQYGLNKFYKLYNHNILSLLHIYPHNHKNKDGSFFWTLPKRPPNAQQFNPSNDHHLNFILSCAALQATVFNIKINYNLKDANTRAKLSQQIQKMQIPSFKIDENKLKSMKQDVDKEKNKQENKVEMEIEKPQNNLTPQQLVSEIKTICSKFNVNKIQISPQEFEKDVDDNYHIDLLHSMANCRAINYTLEPMEWIDVKLKAGKIIPALVTTTSIVAGLQIIETIKILKEVKSDFYKNAFLNLSLPLLVQPEPQKAEQFKLAQNLNTTVWDRWEIKISKENDSLEKLFSYLQKTYKIYPHDVFQGNKPIYIEQLMLLPNRDQERKDLLSTKLNKILELKSKEDNFVDINVTFTQTPEYTNQLKGVPLIRLFF</sequence>
<reference evidence="8" key="1">
    <citation type="journal article" date="2006" name="PLoS Biol.">
        <title>Macronuclear genome sequence of the ciliate Tetrahymena thermophila, a model eukaryote.</title>
        <authorList>
            <person name="Eisen J.A."/>
            <person name="Coyne R.S."/>
            <person name="Wu M."/>
            <person name="Wu D."/>
            <person name="Thiagarajan M."/>
            <person name="Wortman J.R."/>
            <person name="Badger J.H."/>
            <person name="Ren Q."/>
            <person name="Amedeo P."/>
            <person name="Jones K.M."/>
            <person name="Tallon L.J."/>
            <person name="Delcher A.L."/>
            <person name="Salzberg S.L."/>
            <person name="Silva J.C."/>
            <person name="Haas B.J."/>
            <person name="Majoros W.H."/>
            <person name="Farzad M."/>
            <person name="Carlton J.M."/>
            <person name="Smith R.K. Jr."/>
            <person name="Garg J."/>
            <person name="Pearlman R.E."/>
            <person name="Karrer K.M."/>
            <person name="Sun L."/>
            <person name="Manning G."/>
            <person name="Elde N.C."/>
            <person name="Turkewitz A.P."/>
            <person name="Asai D.J."/>
            <person name="Wilkes D.E."/>
            <person name="Wang Y."/>
            <person name="Cai H."/>
            <person name="Collins K."/>
            <person name="Stewart B.A."/>
            <person name="Lee S.R."/>
            <person name="Wilamowska K."/>
            <person name="Weinberg Z."/>
            <person name="Ruzzo W.L."/>
            <person name="Wloga D."/>
            <person name="Gaertig J."/>
            <person name="Frankel J."/>
            <person name="Tsao C.-C."/>
            <person name="Gorovsky M.A."/>
            <person name="Keeling P.J."/>
            <person name="Waller R.F."/>
            <person name="Patron N.J."/>
            <person name="Cherry J.M."/>
            <person name="Stover N.A."/>
            <person name="Krieger C.J."/>
            <person name="del Toro C."/>
            <person name="Ryder H.F."/>
            <person name="Williamson S.C."/>
            <person name="Barbeau R.A."/>
            <person name="Hamilton E.P."/>
            <person name="Orias E."/>
        </authorList>
    </citation>
    <scope>NUCLEOTIDE SEQUENCE [LARGE SCALE GENOMIC DNA]</scope>
    <source>
        <strain evidence="8">SB210</strain>
    </source>
</reference>
<dbReference type="SMART" id="SM00212">
    <property type="entry name" value="UBCc"/>
    <property type="match status" value="1"/>
</dbReference>
<dbReference type="PRINTS" id="PR01849">
    <property type="entry name" value="UBIQUITINACT"/>
</dbReference>
<dbReference type="eggNOG" id="KOG2012">
    <property type="taxonomic scope" value="Eukaryota"/>
</dbReference>
<evidence type="ECO:0000313" key="8">
    <source>
        <dbReference type="Proteomes" id="UP000009168"/>
    </source>
</evidence>
<dbReference type="InterPro" id="IPR019572">
    <property type="entry name" value="UBA_E1_SCCH"/>
</dbReference>
<dbReference type="InParanoid" id="I7M1M7"/>
<dbReference type="CDD" id="cd23810">
    <property type="entry name" value="UBCc_BIRC6"/>
    <property type="match status" value="1"/>
</dbReference>
<dbReference type="PANTHER" id="PTHR10953:SF4">
    <property type="entry name" value="UBIQUITIN-ACTIVATING ENZYME E1 C-TERMINAL DOMAIN-CONTAINING PROTEIN"/>
    <property type="match status" value="1"/>
</dbReference>